<sequence length="72" mass="8376">MERIRVAIDVPRDLRRKIRLAAAQREMSLNEYVREALAKQVAEDLVEALQAVEDPVLSDLWDNQHDDVYDTL</sequence>
<dbReference type="AlphaFoldDB" id="A0A937X0Y9"/>
<dbReference type="InterPro" id="IPR010985">
    <property type="entry name" value="Ribbon_hlx_hlx"/>
</dbReference>
<dbReference type="GO" id="GO:0006355">
    <property type="term" value="P:regulation of DNA-templated transcription"/>
    <property type="evidence" value="ECO:0007669"/>
    <property type="project" value="InterPro"/>
</dbReference>
<accession>A0A937X0Y9</accession>
<name>A0A937X0Y9_9BACT</name>
<dbReference type="InterPro" id="IPR008651">
    <property type="entry name" value="Uncharacterised_HicB"/>
</dbReference>
<dbReference type="Pfam" id="PF05534">
    <property type="entry name" value="HicB"/>
    <property type="match status" value="1"/>
</dbReference>
<dbReference type="EMBL" id="VGJX01000092">
    <property type="protein sequence ID" value="MBM3273986.1"/>
    <property type="molecule type" value="Genomic_DNA"/>
</dbReference>
<dbReference type="Gene3D" id="1.10.1220.10">
    <property type="entry name" value="Met repressor-like"/>
    <property type="match status" value="1"/>
</dbReference>
<proteinExistence type="predicted"/>
<gene>
    <name evidence="1" type="ORF">FJZ00_02445</name>
</gene>
<organism evidence="1 2">
    <name type="scientific">Candidatus Tanganyikabacteria bacterium</name>
    <dbReference type="NCBI Taxonomy" id="2961651"/>
    <lineage>
        <taxon>Bacteria</taxon>
        <taxon>Bacillati</taxon>
        <taxon>Candidatus Sericytochromatia</taxon>
        <taxon>Candidatus Tanganyikabacteria</taxon>
    </lineage>
</organism>
<dbReference type="SUPFAM" id="SSF47598">
    <property type="entry name" value="Ribbon-helix-helix"/>
    <property type="match status" value="1"/>
</dbReference>
<comment type="caution">
    <text evidence="1">The sequence shown here is derived from an EMBL/GenBank/DDBJ whole genome shotgun (WGS) entry which is preliminary data.</text>
</comment>
<reference evidence="1 2" key="1">
    <citation type="submission" date="2019-03" db="EMBL/GenBank/DDBJ databases">
        <title>Lake Tanganyika Metagenome-Assembled Genomes (MAGs).</title>
        <authorList>
            <person name="Tran P."/>
        </authorList>
    </citation>
    <scope>NUCLEOTIDE SEQUENCE [LARGE SCALE GENOMIC DNA]</scope>
    <source>
        <strain evidence="1">K_DeepCast_65m_m2_236</strain>
    </source>
</reference>
<evidence type="ECO:0000313" key="1">
    <source>
        <dbReference type="EMBL" id="MBM3273986.1"/>
    </source>
</evidence>
<dbReference type="InterPro" id="IPR013321">
    <property type="entry name" value="Arc_rbn_hlx_hlx"/>
</dbReference>
<protein>
    <submittedName>
        <fullName evidence="1">Toxin-antitoxin system HicB family antitoxin</fullName>
    </submittedName>
</protein>
<evidence type="ECO:0000313" key="2">
    <source>
        <dbReference type="Proteomes" id="UP000703893"/>
    </source>
</evidence>
<dbReference type="Proteomes" id="UP000703893">
    <property type="component" value="Unassembled WGS sequence"/>
</dbReference>